<evidence type="ECO:0000256" key="2">
    <source>
        <dbReference type="ARBA" id="ARBA00012438"/>
    </source>
</evidence>
<dbReference type="NCBIfam" id="TIGR00229">
    <property type="entry name" value="sensory_box"/>
    <property type="match status" value="1"/>
</dbReference>
<feature type="modified residue" description="4-aspartylphosphate" evidence="4">
    <location>
        <position position="566"/>
    </location>
</feature>
<dbReference type="CDD" id="cd00156">
    <property type="entry name" value="REC"/>
    <property type="match status" value="1"/>
</dbReference>
<dbReference type="Gene3D" id="1.10.287.130">
    <property type="match status" value="1"/>
</dbReference>
<evidence type="ECO:0000313" key="9">
    <source>
        <dbReference type="Proteomes" id="UP000266426"/>
    </source>
</evidence>
<dbReference type="SMART" id="SM00388">
    <property type="entry name" value="HisKA"/>
    <property type="match status" value="1"/>
</dbReference>
<evidence type="ECO:0000259" key="6">
    <source>
        <dbReference type="PROSITE" id="PS50110"/>
    </source>
</evidence>
<dbReference type="CDD" id="cd00082">
    <property type="entry name" value="HisKA"/>
    <property type="match status" value="1"/>
</dbReference>
<dbReference type="SUPFAM" id="SSF47384">
    <property type="entry name" value="Homodimeric domain of signal transducing histidine kinase"/>
    <property type="match status" value="1"/>
</dbReference>
<dbReference type="GO" id="GO:0006355">
    <property type="term" value="P:regulation of DNA-templated transcription"/>
    <property type="evidence" value="ECO:0007669"/>
    <property type="project" value="InterPro"/>
</dbReference>
<dbReference type="PROSITE" id="PS50110">
    <property type="entry name" value="RESPONSE_REGULATORY"/>
    <property type="match status" value="2"/>
</dbReference>
<dbReference type="SUPFAM" id="SSF55874">
    <property type="entry name" value="ATPase domain of HSP90 chaperone/DNA topoisomerase II/histidine kinase"/>
    <property type="match status" value="1"/>
</dbReference>
<organism evidence="8 9">
    <name type="scientific">Candidatus Auribacter fodinae</name>
    <dbReference type="NCBI Taxonomy" id="2093366"/>
    <lineage>
        <taxon>Bacteria</taxon>
        <taxon>Pseudomonadati</taxon>
        <taxon>Candidatus Auribacterota</taxon>
        <taxon>Candidatus Auribacteria</taxon>
        <taxon>Candidatus Auribacterales</taxon>
        <taxon>Candidatus Auribacteraceae</taxon>
        <taxon>Candidatus Auribacter</taxon>
    </lineage>
</organism>
<dbReference type="Gene3D" id="3.30.450.20">
    <property type="entry name" value="PAS domain"/>
    <property type="match status" value="1"/>
</dbReference>
<keyword evidence="3 4" id="KW-0597">Phosphoprotein</keyword>
<feature type="domain" description="PAS" evidence="7">
    <location>
        <begin position="148"/>
        <end position="202"/>
    </location>
</feature>
<evidence type="ECO:0000313" key="8">
    <source>
        <dbReference type="EMBL" id="RJP60406.1"/>
    </source>
</evidence>
<dbReference type="AlphaFoldDB" id="A0A3A4R7I2"/>
<dbReference type="InterPro" id="IPR003594">
    <property type="entry name" value="HATPase_dom"/>
</dbReference>
<dbReference type="SMART" id="SM00387">
    <property type="entry name" value="HATPase_c"/>
    <property type="match status" value="1"/>
</dbReference>
<protein>
    <recommendedName>
        <fullName evidence="2">histidine kinase</fullName>
        <ecNumber evidence="2">2.7.13.3</ecNumber>
    </recommendedName>
</protein>
<dbReference type="Pfam" id="PF00072">
    <property type="entry name" value="Response_reg"/>
    <property type="match status" value="2"/>
</dbReference>
<dbReference type="SUPFAM" id="SSF55785">
    <property type="entry name" value="PYP-like sensor domain (PAS domain)"/>
    <property type="match status" value="1"/>
</dbReference>
<dbReference type="SMART" id="SM00091">
    <property type="entry name" value="PAS"/>
    <property type="match status" value="1"/>
</dbReference>
<dbReference type="SMART" id="SM00448">
    <property type="entry name" value="REC"/>
    <property type="match status" value="2"/>
</dbReference>
<dbReference type="Pfam" id="PF02518">
    <property type="entry name" value="HATPase_c"/>
    <property type="match status" value="1"/>
</dbReference>
<comment type="catalytic activity">
    <reaction evidence="1">
        <text>ATP + protein L-histidine = ADP + protein N-phospho-L-histidine.</text>
        <dbReference type="EC" id="2.7.13.3"/>
    </reaction>
</comment>
<accession>A0A3A4R7I2</accession>
<dbReference type="PROSITE" id="PS50112">
    <property type="entry name" value="PAS"/>
    <property type="match status" value="1"/>
</dbReference>
<dbReference type="InterPro" id="IPR000014">
    <property type="entry name" value="PAS"/>
</dbReference>
<dbReference type="CDD" id="cd00130">
    <property type="entry name" value="PAS"/>
    <property type="match status" value="1"/>
</dbReference>
<feature type="domain" description="Response regulatory" evidence="6">
    <location>
        <begin position="10"/>
        <end position="128"/>
    </location>
</feature>
<comment type="caution">
    <text evidence="8">The sequence shown here is derived from an EMBL/GenBank/DDBJ whole genome shotgun (WGS) entry which is preliminary data.</text>
</comment>
<dbReference type="InterPro" id="IPR036890">
    <property type="entry name" value="HATPase_C_sf"/>
</dbReference>
<gene>
    <name evidence="8" type="ORF">C4541_04070</name>
</gene>
<name>A0A3A4R7I2_9BACT</name>
<dbReference type="Gene3D" id="3.30.565.10">
    <property type="entry name" value="Histidine kinase-like ATPase, C-terminal domain"/>
    <property type="match status" value="1"/>
</dbReference>
<dbReference type="Pfam" id="PF00512">
    <property type="entry name" value="HisKA"/>
    <property type="match status" value="1"/>
</dbReference>
<evidence type="ECO:0000259" key="7">
    <source>
        <dbReference type="PROSITE" id="PS50112"/>
    </source>
</evidence>
<feature type="modified residue" description="4-aspartylphosphate" evidence="4">
    <location>
        <position position="63"/>
    </location>
</feature>
<dbReference type="CDD" id="cd17546">
    <property type="entry name" value="REC_hyHK_CKI1_RcsC-like"/>
    <property type="match status" value="1"/>
</dbReference>
<evidence type="ECO:0000256" key="1">
    <source>
        <dbReference type="ARBA" id="ARBA00000085"/>
    </source>
</evidence>
<dbReference type="SUPFAM" id="SSF52172">
    <property type="entry name" value="CheY-like"/>
    <property type="match status" value="2"/>
</dbReference>
<evidence type="ECO:0000256" key="3">
    <source>
        <dbReference type="ARBA" id="ARBA00022553"/>
    </source>
</evidence>
<dbReference type="GO" id="GO:0000155">
    <property type="term" value="F:phosphorelay sensor kinase activity"/>
    <property type="evidence" value="ECO:0007669"/>
    <property type="project" value="InterPro"/>
</dbReference>
<dbReference type="PANTHER" id="PTHR43547">
    <property type="entry name" value="TWO-COMPONENT HISTIDINE KINASE"/>
    <property type="match status" value="1"/>
</dbReference>
<dbReference type="Gene3D" id="3.40.50.2300">
    <property type="match status" value="2"/>
</dbReference>
<evidence type="ECO:0000259" key="5">
    <source>
        <dbReference type="PROSITE" id="PS50109"/>
    </source>
</evidence>
<dbReference type="InterPro" id="IPR004358">
    <property type="entry name" value="Sig_transdc_His_kin-like_C"/>
</dbReference>
<feature type="domain" description="Histidine kinase" evidence="5">
    <location>
        <begin position="287"/>
        <end position="497"/>
    </location>
</feature>
<dbReference type="InterPro" id="IPR013767">
    <property type="entry name" value="PAS_fold"/>
</dbReference>
<dbReference type="EC" id="2.7.13.3" evidence="2"/>
<feature type="domain" description="Response regulatory" evidence="6">
    <location>
        <begin position="518"/>
        <end position="633"/>
    </location>
</feature>
<dbReference type="InterPro" id="IPR005467">
    <property type="entry name" value="His_kinase_dom"/>
</dbReference>
<reference evidence="8 9" key="1">
    <citation type="journal article" date="2017" name="ISME J.">
        <title>Energy and carbon metabolisms in a deep terrestrial subsurface fluid microbial community.</title>
        <authorList>
            <person name="Momper L."/>
            <person name="Jungbluth S.P."/>
            <person name="Lee M.D."/>
            <person name="Amend J.P."/>
        </authorList>
    </citation>
    <scope>NUCLEOTIDE SEQUENCE [LARGE SCALE GENOMIC DNA]</scope>
    <source>
        <strain evidence="8">SURF_26</strain>
    </source>
</reference>
<dbReference type="InterPro" id="IPR035965">
    <property type="entry name" value="PAS-like_dom_sf"/>
</dbReference>
<dbReference type="PANTHER" id="PTHR43547:SF2">
    <property type="entry name" value="HYBRID SIGNAL TRANSDUCTION HISTIDINE KINASE C"/>
    <property type="match status" value="1"/>
</dbReference>
<dbReference type="PROSITE" id="PS50109">
    <property type="entry name" value="HIS_KIN"/>
    <property type="match status" value="1"/>
</dbReference>
<dbReference type="InterPro" id="IPR036097">
    <property type="entry name" value="HisK_dim/P_sf"/>
</dbReference>
<dbReference type="EMBL" id="QZJZ01000030">
    <property type="protein sequence ID" value="RJP60406.1"/>
    <property type="molecule type" value="Genomic_DNA"/>
</dbReference>
<sequence>MIKVSENKFLIALIDDDVDQTFLAKKALTDFMSLYEVDVFYTGKDFFDRIKGNPNIYDALVVDYMLPQLNGLEILHTLHGLQCEVPIIFLTVSDDKDTIHEALNYGAYDYLLKIEGYLSTLPVILLKSIDKYQRQKHREEVQKKVQTLKEYFENILNTIPYAVIGINQMMEISYANSECQNFFFVDPSELIGQKIMELFDPEFLSDISLIDHIKKVSENSEHISFSKISYINRKNQKKHLDIDLLKTSSDYGDHVLLLINDITRNVELEQKLIQTEKLASLGKLLTGITHELNNRLGPVLAYTQLLMTKTTDQRSLNWMKNIEDSAQSMKSIIESLLYFSPGTTRQHKESICINDLINNTLTLLNYKFQSKNIKITKKLSTAITPLFIDQKQISKVLLNILNNSYEAMELTGGELYISSKASDNMCIVSIVDTGNGIPEDIQSEIFDPFFTTKSNKDNVGLGLSIAYTLLESHNGSIKINTKANKGTEVTISIPFSDSASAAKRENNLLPASEQSASQVLIIEDDETLRDVMKDILEETYSVDIAENGLQAKTRISQKNYNAILADIRMPGMDGPSLFYWIRDNFPGLEKKMVFTTGDTYDPETNKFLDSIDNDYLAKPFNINDLRNIIKQVIA</sequence>
<evidence type="ECO:0000256" key="4">
    <source>
        <dbReference type="PROSITE-ProRule" id="PRU00169"/>
    </source>
</evidence>
<dbReference type="Proteomes" id="UP000266426">
    <property type="component" value="Unassembled WGS sequence"/>
</dbReference>
<dbReference type="InterPro" id="IPR003661">
    <property type="entry name" value="HisK_dim/P_dom"/>
</dbReference>
<dbReference type="InterPro" id="IPR001789">
    <property type="entry name" value="Sig_transdc_resp-reg_receiver"/>
</dbReference>
<dbReference type="InterPro" id="IPR011006">
    <property type="entry name" value="CheY-like_superfamily"/>
</dbReference>
<proteinExistence type="predicted"/>
<dbReference type="Pfam" id="PF00989">
    <property type="entry name" value="PAS"/>
    <property type="match status" value="1"/>
</dbReference>
<dbReference type="PRINTS" id="PR00344">
    <property type="entry name" value="BCTRLSENSOR"/>
</dbReference>